<reference evidence="2" key="1">
    <citation type="submission" date="2021-01" db="EMBL/GenBank/DDBJ databases">
        <authorList>
            <consortium name="Genoscope - CEA"/>
            <person name="William W."/>
        </authorList>
    </citation>
    <scope>NUCLEOTIDE SEQUENCE</scope>
</reference>
<protein>
    <submittedName>
        <fullName evidence="2">Uncharacterized protein</fullName>
    </submittedName>
</protein>
<feature type="region of interest" description="Disordered" evidence="1">
    <location>
        <begin position="16"/>
        <end position="47"/>
    </location>
</feature>
<organism evidence="2 3">
    <name type="scientific">Paramecium primaurelia</name>
    <dbReference type="NCBI Taxonomy" id="5886"/>
    <lineage>
        <taxon>Eukaryota</taxon>
        <taxon>Sar</taxon>
        <taxon>Alveolata</taxon>
        <taxon>Ciliophora</taxon>
        <taxon>Intramacronucleata</taxon>
        <taxon>Oligohymenophorea</taxon>
        <taxon>Peniculida</taxon>
        <taxon>Parameciidae</taxon>
        <taxon>Paramecium</taxon>
    </lineage>
</organism>
<evidence type="ECO:0000313" key="2">
    <source>
        <dbReference type="EMBL" id="CAD8064321.1"/>
    </source>
</evidence>
<dbReference type="EMBL" id="CAJJDM010000035">
    <property type="protein sequence ID" value="CAD8064321.1"/>
    <property type="molecule type" value="Genomic_DNA"/>
</dbReference>
<comment type="caution">
    <text evidence="2">The sequence shown here is derived from an EMBL/GenBank/DDBJ whole genome shotgun (WGS) entry which is preliminary data.</text>
</comment>
<proteinExistence type="predicted"/>
<dbReference type="AlphaFoldDB" id="A0A8S1LCR0"/>
<dbReference type="Proteomes" id="UP000688137">
    <property type="component" value="Unassembled WGS sequence"/>
</dbReference>
<gene>
    <name evidence="2" type="ORF">PPRIM_AZ9-3.1.T0360067</name>
</gene>
<sequence length="536" mass="63962">MTNFIEESMIINHLTSPQKQNNPNQSPLHLTPILPNSYNHQSRQSSKANLLDLQNNKIVDQQDSENVDNPMSSLVDLTQDDAKENEPELDVKQVLTEINDPQTISFWNQMKFRQEIKHNYNQKKHKQVILQIGNKNQNQHQQSTIQIIEQQSIQQDVKKPKPIDKKMIENLKEIFIFYSKQAITTNKYNTFDKLQQLSSIMILQKFMFFCKDFELIDLEITNDLILKLGGKLDIIINKNKNQFKFNHKQNFILTKFNLVEIYKKYANSQMELTLDNFQMIIIKLSQLIFPEQNDLFYEYLGLNNPKQYRKKMLIIGKPFNSKEQTEILTQEKLYERKIYLPPKPKIRFESVKKERQTIEIQFPKVNLSARCKMKQKQDETFDKNENYINWDDLDYLQQNFDPKQFILEQDLIDKEDDYYLQEYQKHGQIQKKKIQDQMINLKQLQIKIPQFSIESNILSSHNNKINNNMLTTGNTRPSNNKSFDFYDNQQKKKSLGQSPQNIELTCLEKQNQIYRAFLNQQSYRERMVNKKKLFLI</sequence>
<evidence type="ECO:0000256" key="1">
    <source>
        <dbReference type="SAM" id="MobiDB-lite"/>
    </source>
</evidence>
<name>A0A8S1LCR0_PARPR</name>
<accession>A0A8S1LCR0</accession>
<evidence type="ECO:0000313" key="3">
    <source>
        <dbReference type="Proteomes" id="UP000688137"/>
    </source>
</evidence>
<keyword evidence="3" id="KW-1185">Reference proteome</keyword>